<protein>
    <submittedName>
        <fullName evidence="2">DUF3179 domain-containing (Seleno)protein</fullName>
    </submittedName>
</protein>
<proteinExistence type="predicted"/>
<sequence>MTRRRQLLAALGTGVVATAGCRGALTRSGDLADAAAGADGPDDGDATDGVVDYSLAATGRPADVCERPIGDSDIVAIERPAFGTEWPDDVGPPYRPVTDGSAVVGVALPDGRARAYPLSILAVNEIVNDDFGGPLLVSFCPLCRSGFVADRTVAGEPTVFDVTGTLWQPPRIWAAASEADERVKSDRAEGVSPTANLVMYDRATESYWSQLLGQAICGPQREERLRVRAFEMSTWGAWRDEHPDSELLLPPPHSTLTRPGDD</sequence>
<dbReference type="InterPro" id="IPR021516">
    <property type="entry name" value="DUF3179"/>
</dbReference>
<keyword evidence="3" id="KW-1185">Reference proteome</keyword>
<dbReference type="PROSITE" id="PS51257">
    <property type="entry name" value="PROKAR_LIPOPROTEIN"/>
    <property type="match status" value="1"/>
</dbReference>
<name>A0ABD5VAD4_9EURY</name>
<gene>
    <name evidence="2" type="ORF">ACFQGB_06525</name>
</gene>
<feature type="region of interest" description="Disordered" evidence="1">
    <location>
        <begin position="241"/>
        <end position="262"/>
    </location>
</feature>
<dbReference type="Pfam" id="PF11376">
    <property type="entry name" value="DUF3179"/>
    <property type="match status" value="2"/>
</dbReference>
<evidence type="ECO:0000313" key="2">
    <source>
        <dbReference type="EMBL" id="MFC6952514.1"/>
    </source>
</evidence>
<evidence type="ECO:0000313" key="3">
    <source>
        <dbReference type="Proteomes" id="UP001596395"/>
    </source>
</evidence>
<dbReference type="RefSeq" id="WP_336349488.1">
    <property type="nucleotide sequence ID" value="NZ_JAZAQL010000001.1"/>
</dbReference>
<accession>A0ABD5VAD4</accession>
<dbReference type="AlphaFoldDB" id="A0ABD5VAD4"/>
<dbReference type="Proteomes" id="UP001596395">
    <property type="component" value="Unassembled WGS sequence"/>
</dbReference>
<organism evidence="2 3">
    <name type="scientific">Halorubellus litoreus</name>
    <dbReference type="NCBI Taxonomy" id="755308"/>
    <lineage>
        <taxon>Archaea</taxon>
        <taxon>Methanobacteriati</taxon>
        <taxon>Methanobacteriota</taxon>
        <taxon>Stenosarchaea group</taxon>
        <taxon>Halobacteria</taxon>
        <taxon>Halobacteriales</taxon>
        <taxon>Halorubellaceae</taxon>
        <taxon>Halorubellus</taxon>
    </lineage>
</organism>
<evidence type="ECO:0000256" key="1">
    <source>
        <dbReference type="SAM" id="MobiDB-lite"/>
    </source>
</evidence>
<dbReference type="EMBL" id="JBHSXN010000001">
    <property type="protein sequence ID" value="MFC6952514.1"/>
    <property type="molecule type" value="Genomic_DNA"/>
</dbReference>
<reference evidence="2 3" key="1">
    <citation type="journal article" date="2019" name="Int. J. Syst. Evol. Microbiol.">
        <title>The Global Catalogue of Microorganisms (GCM) 10K type strain sequencing project: providing services to taxonomists for standard genome sequencing and annotation.</title>
        <authorList>
            <consortium name="The Broad Institute Genomics Platform"/>
            <consortium name="The Broad Institute Genome Sequencing Center for Infectious Disease"/>
            <person name="Wu L."/>
            <person name="Ma J."/>
        </authorList>
    </citation>
    <scope>NUCLEOTIDE SEQUENCE [LARGE SCALE GENOMIC DNA]</scope>
    <source>
        <strain evidence="2 3">GX26</strain>
    </source>
</reference>
<comment type="caution">
    <text evidence="2">The sequence shown here is derived from an EMBL/GenBank/DDBJ whole genome shotgun (WGS) entry which is preliminary data.</text>
</comment>